<feature type="compositionally biased region" description="Polar residues" evidence="2">
    <location>
        <begin position="813"/>
        <end position="832"/>
    </location>
</feature>
<dbReference type="Proteomes" id="UP000736335">
    <property type="component" value="Unassembled WGS sequence"/>
</dbReference>
<dbReference type="GO" id="GO:0005886">
    <property type="term" value="C:plasma membrane"/>
    <property type="evidence" value="ECO:0007669"/>
    <property type="project" value="TreeGrafter"/>
</dbReference>
<feature type="region of interest" description="Disordered" evidence="2">
    <location>
        <begin position="612"/>
        <end position="865"/>
    </location>
</feature>
<reference evidence="3" key="2">
    <citation type="submission" date="2020-11" db="EMBL/GenBank/DDBJ databases">
        <authorList>
            <consortium name="DOE Joint Genome Institute"/>
            <person name="Kuo A."/>
            <person name="Miyauchi S."/>
            <person name="Kiss E."/>
            <person name="Drula E."/>
            <person name="Kohler A."/>
            <person name="Sanchez-Garcia M."/>
            <person name="Andreopoulos B."/>
            <person name="Barry K.W."/>
            <person name="Bonito G."/>
            <person name="Buee M."/>
            <person name="Carver A."/>
            <person name="Chen C."/>
            <person name="Cichocki N."/>
            <person name="Clum A."/>
            <person name="Culley D."/>
            <person name="Crous P.W."/>
            <person name="Fauchery L."/>
            <person name="Girlanda M."/>
            <person name="Hayes R."/>
            <person name="Keri Z."/>
            <person name="Labutti K."/>
            <person name="Lipzen A."/>
            <person name="Lombard V."/>
            <person name="Magnuson J."/>
            <person name="Maillard F."/>
            <person name="Morin E."/>
            <person name="Murat C."/>
            <person name="Nolan M."/>
            <person name="Ohm R."/>
            <person name="Pangilinan J."/>
            <person name="Pereira M."/>
            <person name="Perotto S."/>
            <person name="Peter M."/>
            <person name="Riley R."/>
            <person name="Sitrit Y."/>
            <person name="Stielow B."/>
            <person name="Szollosi G."/>
            <person name="Zifcakova L."/>
            <person name="Stursova M."/>
            <person name="Spatafora J.W."/>
            <person name="Tedersoo L."/>
            <person name="Vaario L.-M."/>
            <person name="Yamada A."/>
            <person name="Yan M."/>
            <person name="Wang P."/>
            <person name="Xu J."/>
            <person name="Bruns T."/>
            <person name="Baldrian P."/>
            <person name="Vilgalys R."/>
            <person name="Henrissat B."/>
            <person name="Grigoriev I.V."/>
            <person name="Hibbett D."/>
            <person name="Nagy L.G."/>
            <person name="Martin F.M."/>
        </authorList>
    </citation>
    <scope>NUCLEOTIDE SEQUENCE</scope>
    <source>
        <strain evidence="3">UH-Tt-Lm1</strain>
    </source>
</reference>
<feature type="compositionally biased region" description="Pro residues" evidence="2">
    <location>
        <begin position="747"/>
        <end position="756"/>
    </location>
</feature>
<dbReference type="GO" id="GO:0036286">
    <property type="term" value="C:eisosome filament"/>
    <property type="evidence" value="ECO:0007669"/>
    <property type="project" value="TreeGrafter"/>
</dbReference>
<sequence>MVHRPTDSRLLANLLSQEKEYSKQLGIVLETSQASLASFSAYASASPPPISQVILSVAGALAGADEALQKYWQAVDEWRDQLMRLKELESEVGNIMRDREILVTRLIKASKQQKPTRETLITGSGSSSSLIFKEGSSKLNAAQSELQACESQLANKERELEVLRLSTIRVGLHARCTAMVNCGWSWGEMGKEGLRALESLDTMTSGHFSPPHSPRFPPVSKSLPDPGDAHSELSSILPSHSASQIALMLPPGQSELKPSDTGHSISGPSQQYSLAIAPAHSISEHTIPTSTEAPYYPAVEDDHSSDDHRTLEVVENDRFTNLQEQRKRRSKSKRRPEVSTIRMGERPALPNGSPVTKHKVEKDGSRKHGVFGTIAGLFTKGSPKKGWTSRRDPNLKDDSSDEDGVRYLAVSPSKRDIHFTGSTGERLRKRKKNRASTLDHPAFDNREWPTTAGKGKARAASLDYRQGELSVTEEHFRPQRVITRRRSSSSPHLPLPTEGPYLSHHNSLTTSIASITSAPTLSNRTPVPSHRRSSTSVVYTPTRTSSHRRATSGTSSPVNPVHPQANLMSIVEEAVRVNRESRISMNPNNRLESIKAPPSVTEVLKHEAEVVQANTQPPPMPQISSSRSAKPKSPPPRSPDSSMIKQTPPIQHNVDVGPPATKSAMTIEPTSPPMEHPLPVKTPLKSALRNPSRTPSPNPLTLRPNVLSPQPSRRISKISEKLEDDSASDSSSYETVHEDPDSRPSSPLAPPVPPRDPIVNTGVDSDLSHGTSSTAIGSTDNGNSSRRKSVRMSLPPTYSTTPPARDDWEGGKSSWSPPRDNTQEEASWSPRNGNAGGRDLWEDSSDEDNEYSTARRLLSKLSGRQ</sequence>
<keyword evidence="4" id="KW-1185">Reference proteome</keyword>
<keyword evidence="1" id="KW-0175">Coiled coil</keyword>
<feature type="compositionally biased region" description="Polar residues" evidence="2">
    <location>
        <begin position="534"/>
        <end position="544"/>
    </location>
</feature>
<dbReference type="GO" id="GO:0070941">
    <property type="term" value="P:eisosome assembly"/>
    <property type="evidence" value="ECO:0007669"/>
    <property type="project" value="TreeGrafter"/>
</dbReference>
<gene>
    <name evidence="3" type="ORF">BJ322DRAFT_1046492</name>
</gene>
<dbReference type="PANTHER" id="PTHR31962:SF1">
    <property type="entry name" value="SPHINGOLIPID LONG CHAIN BASE-RESPONSIVE PROTEIN PIL1"/>
    <property type="match status" value="1"/>
</dbReference>
<protein>
    <submittedName>
        <fullName evidence="3">Uncharacterized protein</fullName>
    </submittedName>
</protein>
<feature type="compositionally biased region" description="Basic and acidic residues" evidence="2">
    <location>
        <begin position="389"/>
        <end position="398"/>
    </location>
</feature>
<feature type="coiled-coil region" evidence="1">
    <location>
        <begin position="139"/>
        <end position="166"/>
    </location>
</feature>
<evidence type="ECO:0000313" key="3">
    <source>
        <dbReference type="EMBL" id="KAF9787999.1"/>
    </source>
</evidence>
<feature type="region of interest" description="Disordered" evidence="2">
    <location>
        <begin position="381"/>
        <end position="403"/>
    </location>
</feature>
<dbReference type="InterPro" id="IPR027267">
    <property type="entry name" value="AH/BAR_dom_sf"/>
</dbReference>
<evidence type="ECO:0000256" key="2">
    <source>
        <dbReference type="SAM" id="MobiDB-lite"/>
    </source>
</evidence>
<evidence type="ECO:0000313" key="4">
    <source>
        <dbReference type="Proteomes" id="UP000736335"/>
    </source>
</evidence>
<feature type="region of interest" description="Disordered" evidence="2">
    <location>
        <begin position="313"/>
        <end position="367"/>
    </location>
</feature>
<organism evidence="3 4">
    <name type="scientific">Thelephora terrestris</name>
    <dbReference type="NCBI Taxonomy" id="56493"/>
    <lineage>
        <taxon>Eukaryota</taxon>
        <taxon>Fungi</taxon>
        <taxon>Dikarya</taxon>
        <taxon>Basidiomycota</taxon>
        <taxon>Agaricomycotina</taxon>
        <taxon>Agaricomycetes</taxon>
        <taxon>Thelephorales</taxon>
        <taxon>Thelephoraceae</taxon>
        <taxon>Thelephora</taxon>
    </lineage>
</organism>
<accession>A0A9P6L8G6</accession>
<dbReference type="GO" id="GO:0006897">
    <property type="term" value="P:endocytosis"/>
    <property type="evidence" value="ECO:0007669"/>
    <property type="project" value="TreeGrafter"/>
</dbReference>
<reference evidence="3" key="1">
    <citation type="journal article" date="2020" name="Nat. Commun.">
        <title>Large-scale genome sequencing of mycorrhizal fungi provides insights into the early evolution of symbiotic traits.</title>
        <authorList>
            <person name="Miyauchi S."/>
            <person name="Kiss E."/>
            <person name="Kuo A."/>
            <person name="Drula E."/>
            <person name="Kohler A."/>
            <person name="Sanchez-Garcia M."/>
            <person name="Morin E."/>
            <person name="Andreopoulos B."/>
            <person name="Barry K.W."/>
            <person name="Bonito G."/>
            <person name="Buee M."/>
            <person name="Carver A."/>
            <person name="Chen C."/>
            <person name="Cichocki N."/>
            <person name="Clum A."/>
            <person name="Culley D."/>
            <person name="Crous P.W."/>
            <person name="Fauchery L."/>
            <person name="Girlanda M."/>
            <person name="Hayes R.D."/>
            <person name="Keri Z."/>
            <person name="LaButti K."/>
            <person name="Lipzen A."/>
            <person name="Lombard V."/>
            <person name="Magnuson J."/>
            <person name="Maillard F."/>
            <person name="Murat C."/>
            <person name="Nolan M."/>
            <person name="Ohm R.A."/>
            <person name="Pangilinan J."/>
            <person name="Pereira M.F."/>
            <person name="Perotto S."/>
            <person name="Peter M."/>
            <person name="Pfister S."/>
            <person name="Riley R."/>
            <person name="Sitrit Y."/>
            <person name="Stielow J.B."/>
            <person name="Szollosi G."/>
            <person name="Zifcakova L."/>
            <person name="Stursova M."/>
            <person name="Spatafora J.W."/>
            <person name="Tedersoo L."/>
            <person name="Vaario L.M."/>
            <person name="Yamada A."/>
            <person name="Yan M."/>
            <person name="Wang P."/>
            <person name="Xu J."/>
            <person name="Bruns T."/>
            <person name="Baldrian P."/>
            <person name="Vilgalys R."/>
            <person name="Dunand C."/>
            <person name="Henrissat B."/>
            <person name="Grigoriev I.V."/>
            <person name="Hibbett D."/>
            <person name="Nagy L.G."/>
            <person name="Martin F.M."/>
        </authorList>
    </citation>
    <scope>NUCLEOTIDE SEQUENCE</scope>
    <source>
        <strain evidence="3">UH-Tt-Lm1</strain>
    </source>
</reference>
<proteinExistence type="predicted"/>
<evidence type="ECO:0000256" key="1">
    <source>
        <dbReference type="SAM" id="Coils"/>
    </source>
</evidence>
<feature type="compositionally biased region" description="Polar residues" evidence="2">
    <location>
        <begin position="768"/>
        <end position="784"/>
    </location>
</feature>
<feature type="region of interest" description="Disordered" evidence="2">
    <location>
        <begin position="416"/>
        <end position="460"/>
    </location>
</feature>
<dbReference type="Gene3D" id="1.20.1270.60">
    <property type="entry name" value="Arfaptin homology (AH) domain/BAR domain"/>
    <property type="match status" value="1"/>
</dbReference>
<dbReference type="GO" id="GO:0008289">
    <property type="term" value="F:lipid binding"/>
    <property type="evidence" value="ECO:0007669"/>
    <property type="project" value="TreeGrafter"/>
</dbReference>
<name>A0A9P6L8G6_9AGAM</name>
<dbReference type="AlphaFoldDB" id="A0A9P6L8G6"/>
<feature type="compositionally biased region" description="Low complexity" evidence="2">
    <location>
        <begin position="507"/>
        <end position="522"/>
    </location>
</feature>
<dbReference type="OrthoDB" id="3358861at2759"/>
<dbReference type="InterPro" id="IPR028245">
    <property type="entry name" value="PIL1/LSP1"/>
</dbReference>
<feature type="region of interest" description="Disordered" evidence="2">
    <location>
        <begin position="205"/>
        <end position="234"/>
    </location>
</feature>
<comment type="caution">
    <text evidence="3">The sequence shown here is derived from an EMBL/GenBank/DDBJ whole genome shotgun (WGS) entry which is preliminary data.</text>
</comment>
<feature type="region of interest" description="Disordered" evidence="2">
    <location>
        <begin position="475"/>
        <end position="564"/>
    </location>
</feature>
<dbReference type="PANTHER" id="PTHR31962">
    <property type="entry name" value="SPHINGOLIPID LONG CHAIN BASE-RESPONSIVE PROTEIN PIL1"/>
    <property type="match status" value="1"/>
</dbReference>
<dbReference type="EMBL" id="WIUZ02000004">
    <property type="protein sequence ID" value="KAF9787999.1"/>
    <property type="molecule type" value="Genomic_DNA"/>
</dbReference>